<dbReference type="KEGG" id="tpla:ElP_21340"/>
<name>A0A518H088_9BACT</name>
<keyword evidence="4" id="KW-1185">Reference proteome</keyword>
<protein>
    <recommendedName>
        <fullName evidence="2">3-keto-alpha-glucoside-1,2-lyase/3-keto-2-hydroxy-glucal hydratase domain-containing protein</fullName>
    </recommendedName>
</protein>
<proteinExistence type="predicted"/>
<feature type="domain" description="3-keto-alpha-glucoside-1,2-lyase/3-keto-2-hydroxy-glucal hydratase" evidence="2">
    <location>
        <begin position="48"/>
        <end position="228"/>
    </location>
</feature>
<sequence length="231" mass="25547" precursor="true">MHLPLALLAFPLLAAAAQEEAARPVRVRTGATGLALLVPAPQETQGLRPLFNGEDLSGWVQKNGTADYRVEDDCVVGTTAEGSPNSFLCTDRDYGDFLLMFQVKVDPRLNSGVQIRSLSTPDYRDGRVHGYQVEIDSDGDSGYVYDESRRGWLSTERTNQVERGAFRPGEWNSYVVVCEGDHIRTFVNGYPVADLTDGMTAEGFIGLQVHSFDGESPAEVRWKNLFIKELD</sequence>
<accession>A0A518H088</accession>
<feature type="chain" id="PRO_5022019060" description="3-keto-alpha-glucoside-1,2-lyase/3-keto-2-hydroxy-glucal hydratase domain-containing protein" evidence="1">
    <location>
        <begin position="17"/>
        <end position="231"/>
    </location>
</feature>
<dbReference type="GO" id="GO:0016787">
    <property type="term" value="F:hydrolase activity"/>
    <property type="evidence" value="ECO:0007669"/>
    <property type="project" value="InterPro"/>
</dbReference>
<gene>
    <name evidence="3" type="ORF">ElP_21340</name>
</gene>
<dbReference type="Gene3D" id="2.60.120.560">
    <property type="entry name" value="Exo-inulinase, domain 1"/>
    <property type="match status" value="1"/>
</dbReference>
<dbReference type="EMBL" id="CP036426">
    <property type="protein sequence ID" value="QDV34249.1"/>
    <property type="molecule type" value="Genomic_DNA"/>
</dbReference>
<organism evidence="3 4">
    <name type="scientific">Tautonia plasticadhaerens</name>
    <dbReference type="NCBI Taxonomy" id="2527974"/>
    <lineage>
        <taxon>Bacteria</taxon>
        <taxon>Pseudomonadati</taxon>
        <taxon>Planctomycetota</taxon>
        <taxon>Planctomycetia</taxon>
        <taxon>Isosphaerales</taxon>
        <taxon>Isosphaeraceae</taxon>
        <taxon>Tautonia</taxon>
    </lineage>
</organism>
<dbReference type="RefSeq" id="WP_145269013.1">
    <property type="nucleotide sequence ID" value="NZ_CP036426.1"/>
</dbReference>
<evidence type="ECO:0000256" key="1">
    <source>
        <dbReference type="SAM" id="SignalP"/>
    </source>
</evidence>
<dbReference type="InterPro" id="IPR013320">
    <property type="entry name" value="ConA-like_dom_sf"/>
</dbReference>
<dbReference type="Proteomes" id="UP000317835">
    <property type="component" value="Chromosome"/>
</dbReference>
<reference evidence="3 4" key="1">
    <citation type="submission" date="2019-02" db="EMBL/GenBank/DDBJ databases">
        <title>Deep-cultivation of Planctomycetes and their phenomic and genomic characterization uncovers novel biology.</title>
        <authorList>
            <person name="Wiegand S."/>
            <person name="Jogler M."/>
            <person name="Boedeker C."/>
            <person name="Pinto D."/>
            <person name="Vollmers J."/>
            <person name="Rivas-Marin E."/>
            <person name="Kohn T."/>
            <person name="Peeters S.H."/>
            <person name="Heuer A."/>
            <person name="Rast P."/>
            <person name="Oberbeckmann S."/>
            <person name="Bunk B."/>
            <person name="Jeske O."/>
            <person name="Meyerdierks A."/>
            <person name="Storesund J.E."/>
            <person name="Kallscheuer N."/>
            <person name="Luecker S."/>
            <person name="Lage O.M."/>
            <person name="Pohl T."/>
            <person name="Merkel B.J."/>
            <person name="Hornburger P."/>
            <person name="Mueller R.-W."/>
            <person name="Bruemmer F."/>
            <person name="Labrenz M."/>
            <person name="Spormann A.M."/>
            <person name="Op den Camp H."/>
            <person name="Overmann J."/>
            <person name="Amann R."/>
            <person name="Jetten M.S.M."/>
            <person name="Mascher T."/>
            <person name="Medema M.H."/>
            <person name="Devos D.P."/>
            <person name="Kaster A.-K."/>
            <person name="Ovreas L."/>
            <person name="Rohde M."/>
            <person name="Galperin M.Y."/>
            <person name="Jogler C."/>
        </authorList>
    </citation>
    <scope>NUCLEOTIDE SEQUENCE [LARGE SCALE GENOMIC DNA]</scope>
    <source>
        <strain evidence="3 4">ElP</strain>
    </source>
</reference>
<dbReference type="OrthoDB" id="9780017at2"/>
<dbReference type="SUPFAM" id="SSF49899">
    <property type="entry name" value="Concanavalin A-like lectins/glucanases"/>
    <property type="match status" value="1"/>
</dbReference>
<keyword evidence="1" id="KW-0732">Signal</keyword>
<dbReference type="InterPro" id="IPR010496">
    <property type="entry name" value="AL/BT2_dom"/>
</dbReference>
<evidence type="ECO:0000313" key="3">
    <source>
        <dbReference type="EMBL" id="QDV34249.1"/>
    </source>
</evidence>
<evidence type="ECO:0000313" key="4">
    <source>
        <dbReference type="Proteomes" id="UP000317835"/>
    </source>
</evidence>
<dbReference type="AlphaFoldDB" id="A0A518H088"/>
<dbReference type="Pfam" id="PF06439">
    <property type="entry name" value="3keto-disac_hyd"/>
    <property type="match status" value="1"/>
</dbReference>
<feature type="signal peptide" evidence="1">
    <location>
        <begin position="1"/>
        <end position="16"/>
    </location>
</feature>
<evidence type="ECO:0000259" key="2">
    <source>
        <dbReference type="Pfam" id="PF06439"/>
    </source>
</evidence>